<dbReference type="AlphaFoldDB" id="A0A6M8HXY7"/>
<evidence type="ECO:0000313" key="1">
    <source>
        <dbReference type="EMBL" id="QKE93200.1"/>
    </source>
</evidence>
<accession>A0A6M8HXY7</accession>
<gene>
    <name evidence="1" type="ORF">HN018_23760</name>
</gene>
<keyword evidence="2" id="KW-1185">Reference proteome</keyword>
<reference evidence="1 2" key="1">
    <citation type="journal article" date="2014" name="World J. Microbiol. Biotechnol.">
        <title>Biodiversity and physiological characteristics of Antarctic and Arctic lichens-associated bacteria.</title>
        <authorList>
            <person name="Lee Y.M."/>
            <person name="Kim E.H."/>
            <person name="Lee H.K."/>
            <person name="Hong S.G."/>
        </authorList>
    </citation>
    <scope>NUCLEOTIDE SEQUENCE [LARGE SCALE GENOMIC DNA]</scope>
    <source>
        <strain evidence="1 2">PAMC 26569</strain>
        <plasmid evidence="1">unnamed1</plasmid>
    </source>
</reference>
<dbReference type="Proteomes" id="UP000500767">
    <property type="component" value="Plasmid unnamed1"/>
</dbReference>
<evidence type="ECO:0000313" key="2">
    <source>
        <dbReference type="Proteomes" id="UP000500767"/>
    </source>
</evidence>
<sequence>MLMQLIETAGLNRVAASGVVAPISDQYKALRAATGGIELDEGVPLSKCVCTYLPALPEFMLRIGQIPPGRFPKTGRPHGILIAVVGDASAGLLQPSRGDPVAVRGEIAIFGEREGHSRQSVEDRRARSPYLAICVIGCPARGSSVEVLKAYLHPCISAGHLMPVDSNLERQTFQVLVQLRTWLFHKKRIGLSIVKPLFDMSARTGVMEPDSNSDTPHEPCIPDFLLEADRVPKDGKSLLVIETMGYADTQYRNRKEITHTKMSLVTGQSPVIRHDFHYPLNQNQTERDRHFWLDCRWQITGRG</sequence>
<dbReference type="RefSeq" id="WP_171833823.1">
    <property type="nucleotide sequence ID" value="NZ_CP053709.1"/>
</dbReference>
<proteinExistence type="predicted"/>
<protein>
    <submittedName>
        <fullName evidence="1">Uncharacterized protein</fullName>
    </submittedName>
</protein>
<keyword evidence="1" id="KW-0614">Plasmid</keyword>
<dbReference type="KEGG" id="lck:HN018_23760"/>
<geneLocation type="plasmid" evidence="1 2">
    <name>unnamed1</name>
</geneLocation>
<name>A0A6M8HXY7_9PROT</name>
<organism evidence="1 2">
    <name type="scientific">Lichenicola cladoniae</name>
    <dbReference type="NCBI Taxonomy" id="1484109"/>
    <lineage>
        <taxon>Bacteria</taxon>
        <taxon>Pseudomonadati</taxon>
        <taxon>Pseudomonadota</taxon>
        <taxon>Alphaproteobacteria</taxon>
        <taxon>Acetobacterales</taxon>
        <taxon>Acetobacteraceae</taxon>
        <taxon>Lichenicola</taxon>
    </lineage>
</organism>
<dbReference type="EMBL" id="CP053709">
    <property type="protein sequence ID" value="QKE93200.1"/>
    <property type="molecule type" value="Genomic_DNA"/>
</dbReference>